<dbReference type="Proteomes" id="UP000244903">
    <property type="component" value="Chromosome"/>
</dbReference>
<sequence length="429" mass="45001">MHNLRPHRRVRGAAALTLTATLLAACGTTATPAEPGATTGGDDEHAHSEVESGGPTEQRRAMPRLVATYDGGLLVLDAETLEQVADIPMDGYNRVNPLGDDRHVAVSTTGGFRVLDVGTWGEPHGDHAHHYTSPPTLTGVSVEATKPGHVVVHDGRTAFFDDGTGEITVVDSGESADPDADRRILDSEHPHHGVAVAGDDGVVVSTLGDEDTRVGLLARDAEGAEIARTEDCPGIHGEAAARDALVFGCTDGAVVYSDGRFTKLQAPDAYGRIGNQAGSPVSPVVLGDYKVDEDAELERPERISLIDTRGPTLRLVDLPASYSFRSLGRGPAGEALVLGTDGKLHVIDPETAELVRSIDVVEPWSESTEWKDPRPTLYVHGGIAYVTEPAAKRVVAVDLGTGSIHAETTLPHETDELSGVGGDAPGSGH</sequence>
<dbReference type="KEGG" id="dpc:A6048_06980"/>
<feature type="signal peptide" evidence="2">
    <location>
        <begin position="1"/>
        <end position="24"/>
    </location>
</feature>
<protein>
    <recommendedName>
        <fullName evidence="5">Pyrroloquinoline-quinone binding quinoprotein</fullName>
    </recommendedName>
</protein>
<evidence type="ECO:0008006" key="5">
    <source>
        <dbReference type="Google" id="ProtNLM"/>
    </source>
</evidence>
<feature type="region of interest" description="Disordered" evidence="1">
    <location>
        <begin position="29"/>
        <end position="62"/>
    </location>
</feature>
<feature type="chain" id="PRO_5042080381" description="Pyrroloquinoline-quinone binding quinoprotein" evidence="2">
    <location>
        <begin position="25"/>
        <end position="429"/>
    </location>
</feature>
<organism evidence="3 4">
    <name type="scientific">Dietzia psychralcaliphila</name>
    <dbReference type="NCBI Taxonomy" id="139021"/>
    <lineage>
        <taxon>Bacteria</taxon>
        <taxon>Bacillati</taxon>
        <taxon>Actinomycetota</taxon>
        <taxon>Actinomycetes</taxon>
        <taxon>Mycobacteriales</taxon>
        <taxon>Dietziaceae</taxon>
        <taxon>Dietzia</taxon>
    </lineage>
</organism>
<dbReference type="AlphaFoldDB" id="A0AAD0JPK8"/>
<evidence type="ECO:0000313" key="4">
    <source>
        <dbReference type="Proteomes" id="UP000244903"/>
    </source>
</evidence>
<dbReference type="InterPro" id="IPR047697">
    <property type="entry name" value="AztD-like"/>
</dbReference>
<dbReference type="NCBIfam" id="NF038015">
    <property type="entry name" value="AztD"/>
    <property type="match status" value="1"/>
</dbReference>
<dbReference type="PROSITE" id="PS51257">
    <property type="entry name" value="PROKAR_LIPOPROTEIN"/>
    <property type="match status" value="1"/>
</dbReference>
<dbReference type="Gene3D" id="2.130.10.10">
    <property type="entry name" value="YVTN repeat-like/Quinoprotein amine dehydrogenase"/>
    <property type="match status" value="2"/>
</dbReference>
<keyword evidence="4" id="KW-1185">Reference proteome</keyword>
<evidence type="ECO:0000313" key="3">
    <source>
        <dbReference type="EMBL" id="AWH95272.1"/>
    </source>
</evidence>
<dbReference type="InterPro" id="IPR015943">
    <property type="entry name" value="WD40/YVTN_repeat-like_dom_sf"/>
</dbReference>
<dbReference type="InterPro" id="IPR011044">
    <property type="entry name" value="Quino_amine_DH_bsu"/>
</dbReference>
<dbReference type="RefSeq" id="WP_107748407.1">
    <property type="nucleotide sequence ID" value="NZ_CP015453.1"/>
</dbReference>
<evidence type="ECO:0000256" key="1">
    <source>
        <dbReference type="SAM" id="MobiDB-lite"/>
    </source>
</evidence>
<gene>
    <name evidence="3" type="ORF">A6048_06980</name>
</gene>
<dbReference type="SUPFAM" id="SSF50969">
    <property type="entry name" value="YVTN repeat-like/Quinoprotein amine dehydrogenase"/>
    <property type="match status" value="1"/>
</dbReference>
<accession>A0AAD0JPK8</accession>
<proteinExistence type="predicted"/>
<keyword evidence="2" id="KW-0732">Signal</keyword>
<feature type="region of interest" description="Disordered" evidence="1">
    <location>
        <begin position="410"/>
        <end position="429"/>
    </location>
</feature>
<reference evidence="3 4" key="1">
    <citation type="submission" date="2016-04" db="EMBL/GenBank/DDBJ databases">
        <title>Complete genome sequence of the haloalkaliphilic hydrocarbon-degrading bacterium Dietzia psychralcaliphila ILA-1T, isolated from a drain of a fish product-processing plant.</title>
        <authorList>
            <person name="Zhao J."/>
            <person name="Hu B."/>
            <person name="Geng S."/>
            <person name="Nie Y."/>
            <person name="Tang Y."/>
        </authorList>
    </citation>
    <scope>NUCLEOTIDE SEQUENCE [LARGE SCALE GENOMIC DNA]</scope>
    <source>
        <strain evidence="3 4">ILA-1</strain>
    </source>
</reference>
<evidence type="ECO:0000256" key="2">
    <source>
        <dbReference type="SAM" id="SignalP"/>
    </source>
</evidence>
<name>A0AAD0JPK8_9ACTN</name>
<dbReference type="EMBL" id="CP015453">
    <property type="protein sequence ID" value="AWH95272.1"/>
    <property type="molecule type" value="Genomic_DNA"/>
</dbReference>
<feature type="compositionally biased region" description="Gly residues" evidence="1">
    <location>
        <begin position="419"/>
        <end position="429"/>
    </location>
</feature>